<dbReference type="InterPro" id="IPR011990">
    <property type="entry name" value="TPR-like_helical_dom_sf"/>
</dbReference>
<dbReference type="EMBL" id="CP047897">
    <property type="protein sequence ID" value="QHL89055.1"/>
    <property type="molecule type" value="Genomic_DNA"/>
</dbReference>
<accession>A0A6P1P3W0</accession>
<evidence type="ECO:0000313" key="2">
    <source>
        <dbReference type="EMBL" id="QHL89055.1"/>
    </source>
</evidence>
<sequence length="424" mass="48980">MKKIFFFLLPFFCISTAFAQVQDTTKQQQIDQQLLDSLKRSIILDSVEVLPQALNIKGWLLLNEDIKNELGGAVDNMYNFKFETAEKQFKSLKRRYPKHPMPYFLLGLSNWWKMVPSNIRDTRYDATFMAYMDTTITYAENLYDADKNNLEAAFFLSAANGFGARLQAERKNWRKAAIMSNRALDYLQKSRKANGLSDEFLFGEGLFNYYAVWIKENYKLLRPVLLFFPNGNKALGLRQLQQVAFNGFYTGTESKFFLMKIYANDAKNDAAAMSLAQYLAATYPDNPYFQRFFARMAFTQGNFPAVESTSLAILEKVKKKTFGYEAISGRYASFYLGYIYQNKYKDFAAAKDYYKQCISFAEQSGEQESGYYIASFVNLARMSDKEKNVRQAKAYYETVLKLAGGKSDAEKEAKAYLRKNKRVR</sequence>
<dbReference type="Gene3D" id="1.25.40.10">
    <property type="entry name" value="Tetratricopeptide repeat domain"/>
    <property type="match status" value="1"/>
</dbReference>
<evidence type="ECO:0000256" key="1">
    <source>
        <dbReference type="SAM" id="SignalP"/>
    </source>
</evidence>
<keyword evidence="3" id="KW-1185">Reference proteome</keyword>
<feature type="signal peptide" evidence="1">
    <location>
        <begin position="1"/>
        <end position="19"/>
    </location>
</feature>
<name>A0A6P1P3W0_9BACT</name>
<proteinExistence type="predicted"/>
<dbReference type="RefSeq" id="WP_160694039.1">
    <property type="nucleotide sequence ID" value="NZ_CP047897.1"/>
</dbReference>
<gene>
    <name evidence="2" type="ORF">GU926_17125</name>
</gene>
<dbReference type="KEGG" id="nib:GU926_17125"/>
<keyword evidence="1" id="KW-0732">Signal</keyword>
<dbReference type="Proteomes" id="UP000464214">
    <property type="component" value="Chromosome"/>
</dbReference>
<feature type="chain" id="PRO_5027072255" evidence="1">
    <location>
        <begin position="20"/>
        <end position="424"/>
    </location>
</feature>
<evidence type="ECO:0000313" key="3">
    <source>
        <dbReference type="Proteomes" id="UP000464214"/>
    </source>
</evidence>
<dbReference type="AlphaFoldDB" id="A0A6P1P3W0"/>
<reference evidence="2 3" key="1">
    <citation type="submission" date="2020-01" db="EMBL/GenBank/DDBJ databases">
        <authorList>
            <person name="Kim M."/>
        </authorList>
    </citation>
    <scope>NUCLEOTIDE SEQUENCE [LARGE SCALE GENOMIC DNA]</scope>
    <source>
        <strain evidence="2 3">BT10</strain>
    </source>
</reference>
<protein>
    <submittedName>
        <fullName evidence="2">Tol-pal system protein YbgF</fullName>
    </submittedName>
</protein>
<organism evidence="2 3">
    <name type="scientific">Nibribacter ruber</name>
    <dbReference type="NCBI Taxonomy" id="2698458"/>
    <lineage>
        <taxon>Bacteria</taxon>
        <taxon>Pseudomonadati</taxon>
        <taxon>Bacteroidota</taxon>
        <taxon>Cytophagia</taxon>
        <taxon>Cytophagales</taxon>
        <taxon>Hymenobacteraceae</taxon>
        <taxon>Nibribacter</taxon>
    </lineage>
</organism>